<dbReference type="InterPro" id="IPR050809">
    <property type="entry name" value="UgpAE/MalFG_permease"/>
</dbReference>
<dbReference type="AlphaFoldDB" id="A0A2K4ZAT3"/>
<accession>A0A2K4ZAT3</accession>
<keyword evidence="2 7" id="KW-0813">Transport</keyword>
<comment type="subcellular location">
    <subcellularLocation>
        <location evidence="1 7">Cell membrane</location>
        <topology evidence="1 7">Multi-pass membrane protein</topology>
    </subcellularLocation>
</comment>
<reference evidence="9 10" key="1">
    <citation type="submission" date="2018-01" db="EMBL/GenBank/DDBJ databases">
        <authorList>
            <person name="Gaut B.S."/>
            <person name="Morton B.R."/>
            <person name="Clegg M.T."/>
            <person name="Duvall M.R."/>
        </authorList>
    </citation>
    <scope>NUCLEOTIDE SEQUENCE [LARGE SCALE GENOMIC DNA]</scope>
    <source>
        <strain evidence="9">GP69</strain>
    </source>
</reference>
<dbReference type="Gene3D" id="1.10.3720.10">
    <property type="entry name" value="MetI-like"/>
    <property type="match status" value="1"/>
</dbReference>
<evidence type="ECO:0000256" key="1">
    <source>
        <dbReference type="ARBA" id="ARBA00004651"/>
    </source>
</evidence>
<evidence type="ECO:0000256" key="7">
    <source>
        <dbReference type="RuleBase" id="RU363032"/>
    </source>
</evidence>
<evidence type="ECO:0000313" key="9">
    <source>
        <dbReference type="EMBL" id="SOY27567.1"/>
    </source>
</evidence>
<comment type="similarity">
    <text evidence="7">Belongs to the binding-protein-dependent transport system permease family.</text>
</comment>
<dbReference type="PANTHER" id="PTHR43227">
    <property type="entry name" value="BLL4140 PROTEIN"/>
    <property type="match status" value="1"/>
</dbReference>
<dbReference type="EMBL" id="OFSM01000001">
    <property type="protein sequence ID" value="SOY27567.1"/>
    <property type="molecule type" value="Genomic_DNA"/>
</dbReference>
<keyword evidence="4 7" id="KW-0812">Transmembrane</keyword>
<gene>
    <name evidence="9" type="primary">yteP_4</name>
    <name evidence="9" type="ORF">AMURIS_00271</name>
</gene>
<dbReference type="CDD" id="cd06261">
    <property type="entry name" value="TM_PBP2"/>
    <property type="match status" value="1"/>
</dbReference>
<dbReference type="Pfam" id="PF00528">
    <property type="entry name" value="BPD_transp_1"/>
    <property type="match status" value="1"/>
</dbReference>
<name>A0A2K4ZAT3_9FIRM</name>
<dbReference type="RefSeq" id="WP_242982244.1">
    <property type="nucleotide sequence ID" value="NZ_CANRXC010000007.1"/>
</dbReference>
<sequence>MRGNVQKKEKQPLGRRMAAGGKRFLKNVKRDKALLLIILPVVVHYLVFVYYPMYGNIIAFKKYSAVKGIMGSDWVGFRYFIQFFNSPYFTRVLRNTLLISIFSILWGFPIPILFALMTNDLKHGVYKRVVQAVSYIPYFISTVIICGMLVNFLSPSSGIVNSVIKALGGEPINFLMEPKWFRTVFIASGIWQGFGWSAIVYLAALTGVSQELYEAARVDGASKIQQVIHISIPCILPTVIVTFIMQIGTLMSVGYEKIILLYNPVTLDVADVISSYTYRTGLVEGNYSFGSAVGLFNSAINLLLVIFANKLSRKVSEVSLW</sequence>
<dbReference type="PROSITE" id="PS50928">
    <property type="entry name" value="ABC_TM1"/>
    <property type="match status" value="1"/>
</dbReference>
<evidence type="ECO:0000256" key="6">
    <source>
        <dbReference type="ARBA" id="ARBA00023136"/>
    </source>
</evidence>
<evidence type="ECO:0000256" key="2">
    <source>
        <dbReference type="ARBA" id="ARBA00022448"/>
    </source>
</evidence>
<dbReference type="GO" id="GO:0005886">
    <property type="term" value="C:plasma membrane"/>
    <property type="evidence" value="ECO:0007669"/>
    <property type="project" value="UniProtKB-SubCell"/>
</dbReference>
<keyword evidence="10" id="KW-1185">Reference proteome</keyword>
<keyword evidence="9" id="KW-0762">Sugar transport</keyword>
<dbReference type="SUPFAM" id="SSF161098">
    <property type="entry name" value="MetI-like"/>
    <property type="match status" value="1"/>
</dbReference>
<evidence type="ECO:0000256" key="5">
    <source>
        <dbReference type="ARBA" id="ARBA00022989"/>
    </source>
</evidence>
<feature type="transmembrane region" description="Helical" evidence="7">
    <location>
        <begin position="97"/>
        <end position="117"/>
    </location>
</feature>
<keyword evidence="5 7" id="KW-1133">Transmembrane helix</keyword>
<organism evidence="9 10">
    <name type="scientific">Acetatifactor muris</name>
    <dbReference type="NCBI Taxonomy" id="879566"/>
    <lineage>
        <taxon>Bacteria</taxon>
        <taxon>Bacillati</taxon>
        <taxon>Bacillota</taxon>
        <taxon>Clostridia</taxon>
        <taxon>Lachnospirales</taxon>
        <taxon>Lachnospiraceae</taxon>
        <taxon>Acetatifactor</taxon>
    </lineage>
</organism>
<keyword evidence="6 7" id="KW-0472">Membrane</keyword>
<evidence type="ECO:0000256" key="4">
    <source>
        <dbReference type="ARBA" id="ARBA00022692"/>
    </source>
</evidence>
<dbReference type="InterPro" id="IPR035906">
    <property type="entry name" value="MetI-like_sf"/>
</dbReference>
<dbReference type="Proteomes" id="UP000236311">
    <property type="component" value="Unassembled WGS sequence"/>
</dbReference>
<feature type="transmembrane region" description="Helical" evidence="7">
    <location>
        <begin position="33"/>
        <end position="53"/>
    </location>
</feature>
<dbReference type="GO" id="GO:0055085">
    <property type="term" value="P:transmembrane transport"/>
    <property type="evidence" value="ECO:0007669"/>
    <property type="project" value="InterPro"/>
</dbReference>
<feature type="transmembrane region" description="Helical" evidence="7">
    <location>
        <begin position="129"/>
        <end position="153"/>
    </location>
</feature>
<feature type="domain" description="ABC transmembrane type-1" evidence="8">
    <location>
        <begin position="93"/>
        <end position="308"/>
    </location>
</feature>
<dbReference type="PANTHER" id="PTHR43227:SF11">
    <property type="entry name" value="BLL4140 PROTEIN"/>
    <property type="match status" value="1"/>
</dbReference>
<feature type="transmembrane region" description="Helical" evidence="7">
    <location>
        <begin position="227"/>
        <end position="247"/>
    </location>
</feature>
<keyword evidence="3" id="KW-1003">Cell membrane</keyword>
<evidence type="ECO:0000313" key="10">
    <source>
        <dbReference type="Proteomes" id="UP000236311"/>
    </source>
</evidence>
<evidence type="ECO:0000259" key="8">
    <source>
        <dbReference type="PROSITE" id="PS50928"/>
    </source>
</evidence>
<evidence type="ECO:0000256" key="3">
    <source>
        <dbReference type="ARBA" id="ARBA00022475"/>
    </source>
</evidence>
<feature type="transmembrane region" description="Helical" evidence="7">
    <location>
        <begin position="287"/>
        <end position="307"/>
    </location>
</feature>
<feature type="transmembrane region" description="Helical" evidence="7">
    <location>
        <begin position="184"/>
        <end position="206"/>
    </location>
</feature>
<proteinExistence type="inferred from homology"/>
<dbReference type="InterPro" id="IPR000515">
    <property type="entry name" value="MetI-like"/>
</dbReference>
<protein>
    <submittedName>
        <fullName evidence="9">Putative multiple-sugar transport system permease YteP</fullName>
    </submittedName>
</protein>